<dbReference type="FunFam" id="1.10.10.10:FF:000001">
    <property type="entry name" value="LysR family transcriptional regulator"/>
    <property type="match status" value="1"/>
</dbReference>
<dbReference type="InterPro" id="IPR036388">
    <property type="entry name" value="WH-like_DNA-bd_sf"/>
</dbReference>
<evidence type="ECO:0000313" key="7">
    <source>
        <dbReference type="Proteomes" id="UP000649345"/>
    </source>
</evidence>
<dbReference type="PANTHER" id="PTHR30126">
    <property type="entry name" value="HTH-TYPE TRANSCRIPTIONAL REGULATOR"/>
    <property type="match status" value="1"/>
</dbReference>
<dbReference type="PRINTS" id="PR00039">
    <property type="entry name" value="HTHLYSR"/>
</dbReference>
<dbReference type="PROSITE" id="PS50931">
    <property type="entry name" value="HTH_LYSR"/>
    <property type="match status" value="1"/>
</dbReference>
<evidence type="ECO:0000256" key="2">
    <source>
        <dbReference type="ARBA" id="ARBA00023015"/>
    </source>
</evidence>
<dbReference type="CDD" id="cd05466">
    <property type="entry name" value="PBP2_LTTR_substrate"/>
    <property type="match status" value="1"/>
</dbReference>
<dbReference type="Gene3D" id="1.10.10.10">
    <property type="entry name" value="Winged helix-like DNA-binding domain superfamily/Winged helix DNA-binding domain"/>
    <property type="match status" value="1"/>
</dbReference>
<keyword evidence="2" id="KW-0805">Transcription regulation</keyword>
<dbReference type="AlphaFoldDB" id="A0A923LCP6"/>
<evidence type="ECO:0000313" key="6">
    <source>
        <dbReference type="EMBL" id="MBC5660138.1"/>
    </source>
</evidence>
<dbReference type="EMBL" id="JACOOR010000005">
    <property type="protein sequence ID" value="MBC5660138.1"/>
    <property type="molecule type" value="Genomic_DNA"/>
</dbReference>
<comment type="similarity">
    <text evidence="1">Belongs to the LysR transcriptional regulatory family.</text>
</comment>
<dbReference type="Gene3D" id="3.40.190.10">
    <property type="entry name" value="Periplasmic binding protein-like II"/>
    <property type="match status" value="2"/>
</dbReference>
<dbReference type="Pfam" id="PF00126">
    <property type="entry name" value="HTH_1"/>
    <property type="match status" value="1"/>
</dbReference>
<name>A0A923LCP6_9FIRM</name>
<protein>
    <submittedName>
        <fullName evidence="6">LysR family transcriptional regulator</fullName>
    </submittedName>
</protein>
<dbReference type="SUPFAM" id="SSF53850">
    <property type="entry name" value="Periplasmic binding protein-like II"/>
    <property type="match status" value="1"/>
</dbReference>
<dbReference type="PANTHER" id="PTHR30126:SF64">
    <property type="entry name" value="HTH-TYPE TRANSCRIPTIONAL REGULATOR CITR"/>
    <property type="match status" value="1"/>
</dbReference>
<gene>
    <name evidence="6" type="ORF">H8S44_10180</name>
</gene>
<dbReference type="InterPro" id="IPR036390">
    <property type="entry name" value="WH_DNA-bd_sf"/>
</dbReference>
<comment type="caution">
    <text evidence="6">The sequence shown here is derived from an EMBL/GenBank/DDBJ whole genome shotgun (WGS) entry which is preliminary data.</text>
</comment>
<proteinExistence type="inferred from homology"/>
<dbReference type="InterPro" id="IPR005119">
    <property type="entry name" value="LysR_subst-bd"/>
</dbReference>
<reference evidence="6" key="1">
    <citation type="submission" date="2020-08" db="EMBL/GenBank/DDBJ databases">
        <title>Genome public.</title>
        <authorList>
            <person name="Liu C."/>
            <person name="Sun Q."/>
        </authorList>
    </citation>
    <scope>NUCLEOTIDE SEQUENCE</scope>
    <source>
        <strain evidence="6">NSJ-68</strain>
    </source>
</reference>
<dbReference type="GO" id="GO:0000976">
    <property type="term" value="F:transcription cis-regulatory region binding"/>
    <property type="evidence" value="ECO:0007669"/>
    <property type="project" value="TreeGrafter"/>
</dbReference>
<feature type="domain" description="HTH lysR-type" evidence="5">
    <location>
        <begin position="1"/>
        <end position="60"/>
    </location>
</feature>
<organism evidence="6 7">
    <name type="scientific">Anaerosacchariphilus hominis</name>
    <dbReference type="NCBI Taxonomy" id="2763017"/>
    <lineage>
        <taxon>Bacteria</taxon>
        <taxon>Bacillati</taxon>
        <taxon>Bacillota</taxon>
        <taxon>Clostridia</taxon>
        <taxon>Lachnospirales</taxon>
        <taxon>Lachnospiraceae</taxon>
        <taxon>Anaerosacchariphilus</taxon>
    </lineage>
</organism>
<sequence length="295" mass="33340">MNQNLSLYRIFYTVALTGNISHAADELFISQPAVSKSIRKLEHSMNTALFTRSSRGVQLTEDGELLFSHVKSAFQTLENAENQLRLRRELGMGQLRIGVSSTLCKYVLLPRLKDFIKAHPHLRVTISCQATNQTLQMLENGELDLGLTGRPEDAGTLLFSPVMEIQDTFVTTRDYLDNLARQLGQSFPEKLTAEDSVSFIKNGVLMLLDRENLTRQYLDAHMKEYTLFPENVLETTSMDLLIDFARVGLGIAGVIRQFVQTDLQNGSLIELPLPFPIAPREIGFLCREDAEYRKL</sequence>
<dbReference type="SUPFAM" id="SSF46785">
    <property type="entry name" value="Winged helix' DNA-binding domain"/>
    <property type="match status" value="1"/>
</dbReference>
<accession>A0A923LCP6</accession>
<keyword evidence="7" id="KW-1185">Reference proteome</keyword>
<evidence type="ECO:0000256" key="4">
    <source>
        <dbReference type="ARBA" id="ARBA00023163"/>
    </source>
</evidence>
<dbReference type="GO" id="GO:0003700">
    <property type="term" value="F:DNA-binding transcription factor activity"/>
    <property type="evidence" value="ECO:0007669"/>
    <property type="project" value="InterPro"/>
</dbReference>
<dbReference type="RefSeq" id="WP_186873581.1">
    <property type="nucleotide sequence ID" value="NZ_JACOOR010000005.1"/>
</dbReference>
<evidence type="ECO:0000256" key="3">
    <source>
        <dbReference type="ARBA" id="ARBA00023125"/>
    </source>
</evidence>
<keyword evidence="4" id="KW-0804">Transcription</keyword>
<dbReference type="Pfam" id="PF03466">
    <property type="entry name" value="LysR_substrate"/>
    <property type="match status" value="1"/>
</dbReference>
<dbReference type="Proteomes" id="UP000649345">
    <property type="component" value="Unassembled WGS sequence"/>
</dbReference>
<evidence type="ECO:0000256" key="1">
    <source>
        <dbReference type="ARBA" id="ARBA00009437"/>
    </source>
</evidence>
<evidence type="ECO:0000259" key="5">
    <source>
        <dbReference type="PROSITE" id="PS50931"/>
    </source>
</evidence>
<dbReference type="InterPro" id="IPR000847">
    <property type="entry name" value="LysR_HTH_N"/>
</dbReference>
<keyword evidence="3" id="KW-0238">DNA-binding</keyword>